<name>A0AAN8I5Q5_9EURO</name>
<gene>
    <name evidence="1" type="ORF">OHC33_003518</name>
</gene>
<protein>
    <submittedName>
        <fullName evidence="1">Uncharacterized protein</fullName>
    </submittedName>
</protein>
<dbReference type="AlphaFoldDB" id="A0AAN8I5Q5"/>
<dbReference type="EMBL" id="JAKLMC020000006">
    <property type="protein sequence ID" value="KAK5955877.1"/>
    <property type="molecule type" value="Genomic_DNA"/>
</dbReference>
<proteinExistence type="predicted"/>
<dbReference type="Proteomes" id="UP001316803">
    <property type="component" value="Unassembled WGS sequence"/>
</dbReference>
<comment type="caution">
    <text evidence="1">The sequence shown here is derived from an EMBL/GenBank/DDBJ whole genome shotgun (WGS) entry which is preliminary data.</text>
</comment>
<sequence length="149" mass="17222">MGAKQRALARVRPVVDTRSDVGIDGDKYSGSSTSYSLSASKEEFIKCSVCWELTSDRNILVCNNNHTICGEDVRRLFEIWIKDRTTTRPQCFDTQLNIRNCVRFLRREILQEYHARLRELAEPAGKDDSSVFDGDDDRFVRESLEKHDM</sequence>
<organism evidence="1 2">
    <name type="scientific">Knufia fluminis</name>
    <dbReference type="NCBI Taxonomy" id="191047"/>
    <lineage>
        <taxon>Eukaryota</taxon>
        <taxon>Fungi</taxon>
        <taxon>Dikarya</taxon>
        <taxon>Ascomycota</taxon>
        <taxon>Pezizomycotina</taxon>
        <taxon>Eurotiomycetes</taxon>
        <taxon>Chaetothyriomycetidae</taxon>
        <taxon>Chaetothyriales</taxon>
        <taxon>Trichomeriaceae</taxon>
        <taxon>Knufia</taxon>
    </lineage>
</organism>
<reference evidence="1 2" key="1">
    <citation type="submission" date="2022-12" db="EMBL/GenBank/DDBJ databases">
        <title>Genomic features and morphological characterization of a novel Knufia sp. strain isolated from spacecraft assembly facility.</title>
        <authorList>
            <person name="Teixeira M."/>
            <person name="Chander A.M."/>
            <person name="Stajich J.E."/>
            <person name="Venkateswaran K."/>
        </authorList>
    </citation>
    <scope>NUCLEOTIDE SEQUENCE [LARGE SCALE GENOMIC DNA]</scope>
    <source>
        <strain evidence="1 2">FJI-L2-BK-P2</strain>
    </source>
</reference>
<evidence type="ECO:0000313" key="1">
    <source>
        <dbReference type="EMBL" id="KAK5955877.1"/>
    </source>
</evidence>
<keyword evidence="2" id="KW-1185">Reference proteome</keyword>
<evidence type="ECO:0000313" key="2">
    <source>
        <dbReference type="Proteomes" id="UP001316803"/>
    </source>
</evidence>
<accession>A0AAN8I5Q5</accession>